<proteinExistence type="inferred from homology"/>
<dbReference type="GO" id="GO:0047661">
    <property type="term" value="F:amino-acid racemase activity"/>
    <property type="evidence" value="ECO:0007669"/>
    <property type="project" value="InterPro"/>
</dbReference>
<name>A0A6N3T4R5_9PROT</name>
<dbReference type="InterPro" id="IPR015942">
    <property type="entry name" value="Asp/Glu/hydantoin_racemase"/>
</dbReference>
<dbReference type="PANTHER" id="PTHR21198">
    <property type="entry name" value="GLUTAMATE RACEMASE"/>
    <property type="match status" value="1"/>
</dbReference>
<dbReference type="InterPro" id="IPR001920">
    <property type="entry name" value="Asp/Glu_race"/>
</dbReference>
<evidence type="ECO:0000313" key="3">
    <source>
        <dbReference type="EMBL" id="GEN03415.1"/>
    </source>
</evidence>
<protein>
    <submittedName>
        <fullName evidence="3">Aspartate racemase</fullName>
    </submittedName>
</protein>
<dbReference type="PANTHER" id="PTHR21198:SF7">
    <property type="entry name" value="ASPARTATE-GLUTAMATE RACEMASE FAMILY"/>
    <property type="match status" value="1"/>
</dbReference>
<organism evidence="3 4">
    <name type="scientific">Acetobacter indonesiensis</name>
    <dbReference type="NCBI Taxonomy" id="104101"/>
    <lineage>
        <taxon>Bacteria</taxon>
        <taxon>Pseudomonadati</taxon>
        <taxon>Pseudomonadota</taxon>
        <taxon>Alphaproteobacteria</taxon>
        <taxon>Acetobacterales</taxon>
        <taxon>Acetobacteraceae</taxon>
        <taxon>Acetobacter</taxon>
    </lineage>
</organism>
<dbReference type="EMBL" id="BJXQ01000007">
    <property type="protein sequence ID" value="GEN03415.1"/>
    <property type="molecule type" value="Genomic_DNA"/>
</dbReference>
<dbReference type="Gene3D" id="3.40.50.1860">
    <property type="match status" value="2"/>
</dbReference>
<comment type="caution">
    <text evidence="3">The sequence shown here is derived from an EMBL/GenBank/DDBJ whole genome shotgun (WGS) entry which is preliminary data.</text>
</comment>
<dbReference type="PROSITE" id="PS00924">
    <property type="entry name" value="ASP_GLU_RACEMASE_2"/>
    <property type="match status" value="1"/>
</dbReference>
<comment type="similarity">
    <text evidence="1">Belongs to the aspartate/glutamate racemases family.</text>
</comment>
<evidence type="ECO:0000256" key="2">
    <source>
        <dbReference type="ARBA" id="ARBA00023235"/>
    </source>
</evidence>
<evidence type="ECO:0000256" key="1">
    <source>
        <dbReference type="ARBA" id="ARBA00007847"/>
    </source>
</evidence>
<dbReference type="AlphaFoldDB" id="A0A6N3T4R5"/>
<reference evidence="3 4" key="1">
    <citation type="submission" date="2019-07" db="EMBL/GenBank/DDBJ databases">
        <title>Whole genome shotgun sequence of Acetobacter indonesiensis NBRC 16471.</title>
        <authorList>
            <person name="Hosoyama A."/>
            <person name="Uohara A."/>
            <person name="Ohji S."/>
            <person name="Ichikawa N."/>
        </authorList>
    </citation>
    <scope>NUCLEOTIDE SEQUENCE [LARGE SCALE GENOMIC DNA]</scope>
    <source>
        <strain evidence="3 4">NBRC 16471</strain>
    </source>
</reference>
<dbReference type="Pfam" id="PF01177">
    <property type="entry name" value="Asp_Glu_race"/>
    <property type="match status" value="1"/>
</dbReference>
<sequence>MGEVDMKKLGLIGGTGPESTLIYYKKIVYGANKRVGKEFFPNLTIESLNVFNVLKYCSDRDYDGLTRYLVDGINNLIASGCEIVSLTGNTPHIVFDALREHSSVPLVSIIETTRDEAKKRGLKKLGLLGTRFTMEEDFFKKPFREVGIDVVIPTGHDFDFVVEKISTELEHGTVKPATQTEFLNIIQRMTVESSIDAVVLGCTELPLLFDGVTLSISCLDTLEIHAEALLSAMELSR</sequence>
<dbReference type="InterPro" id="IPR033134">
    <property type="entry name" value="Asp/Glu_racemase_AS_2"/>
</dbReference>
<accession>A0A6N3T4R5</accession>
<gene>
    <name evidence="3" type="ORF">AIN02nite_14400</name>
</gene>
<keyword evidence="2" id="KW-0413">Isomerase</keyword>
<dbReference type="SUPFAM" id="SSF53681">
    <property type="entry name" value="Aspartate/glutamate racemase"/>
    <property type="match status" value="2"/>
</dbReference>
<dbReference type="InterPro" id="IPR004380">
    <property type="entry name" value="Asp_race"/>
</dbReference>
<dbReference type="Proteomes" id="UP000321104">
    <property type="component" value="Unassembled WGS sequence"/>
</dbReference>
<dbReference type="NCBIfam" id="TIGR00035">
    <property type="entry name" value="asp_race"/>
    <property type="match status" value="1"/>
</dbReference>
<evidence type="ECO:0000313" key="4">
    <source>
        <dbReference type="Proteomes" id="UP000321104"/>
    </source>
</evidence>